<keyword evidence="3" id="KW-1185">Reference proteome</keyword>
<keyword evidence="1" id="KW-0732">Signal</keyword>
<evidence type="ECO:0000313" key="2">
    <source>
        <dbReference type="EMBL" id="TFD49611.1"/>
    </source>
</evidence>
<proteinExistence type="predicted"/>
<dbReference type="OrthoDB" id="9827102at2"/>
<dbReference type="EMBL" id="SOHE01000048">
    <property type="protein sequence ID" value="TFD49611.1"/>
    <property type="molecule type" value="Genomic_DNA"/>
</dbReference>
<evidence type="ECO:0000256" key="1">
    <source>
        <dbReference type="SAM" id="SignalP"/>
    </source>
</evidence>
<dbReference type="Proteomes" id="UP000297447">
    <property type="component" value="Unassembled WGS sequence"/>
</dbReference>
<name>A0A4R8ZZW7_9MICO</name>
<accession>A0A4R8ZZW7</accession>
<organism evidence="2 3">
    <name type="scientific">Cryobacterium frigoriphilum</name>
    <dbReference type="NCBI Taxonomy" id="1259150"/>
    <lineage>
        <taxon>Bacteria</taxon>
        <taxon>Bacillati</taxon>
        <taxon>Actinomycetota</taxon>
        <taxon>Actinomycetes</taxon>
        <taxon>Micrococcales</taxon>
        <taxon>Microbacteriaceae</taxon>
        <taxon>Cryobacterium</taxon>
    </lineage>
</organism>
<dbReference type="RefSeq" id="WP_134519630.1">
    <property type="nucleotide sequence ID" value="NZ_SOHE01000048.1"/>
</dbReference>
<dbReference type="AlphaFoldDB" id="A0A4R8ZZW7"/>
<protein>
    <submittedName>
        <fullName evidence="2">Uncharacterized protein</fullName>
    </submittedName>
</protein>
<reference evidence="2 3" key="1">
    <citation type="submission" date="2019-03" db="EMBL/GenBank/DDBJ databases">
        <title>Genomics of glacier-inhabiting Cryobacterium strains.</title>
        <authorList>
            <person name="Liu Q."/>
            <person name="Xin Y.-H."/>
        </authorList>
    </citation>
    <scope>NUCLEOTIDE SEQUENCE [LARGE SCALE GENOMIC DNA]</scope>
    <source>
        <strain evidence="2 3">Hh14</strain>
    </source>
</reference>
<feature type="chain" id="PRO_5020963230" evidence="1">
    <location>
        <begin position="25"/>
        <end position="269"/>
    </location>
</feature>
<comment type="caution">
    <text evidence="2">The sequence shown here is derived from an EMBL/GenBank/DDBJ whole genome shotgun (WGS) entry which is preliminary data.</text>
</comment>
<gene>
    <name evidence="2" type="ORF">E3T55_11070</name>
</gene>
<evidence type="ECO:0000313" key="3">
    <source>
        <dbReference type="Proteomes" id="UP000297447"/>
    </source>
</evidence>
<feature type="signal peptide" evidence="1">
    <location>
        <begin position="1"/>
        <end position="24"/>
    </location>
</feature>
<sequence length="269" mass="29321">MLRALLTAIVSVALIGLGAPVAQSSSDGPGCYTNAPDRVDNPSDGDDVVICEYTSGGWIARNDSDTIWAVTSPVLRIFDLYKNEVRSRLFHTSAKSWYPYIFLAPGDEVIIPADAGGVRLSIQPDLALAWIMFDQLADEVEEQSTELIGDVVGGKSARRAALWQCSLAMYNAARELDESAMWQADPKSLWEFAQSSVEDGSECTTAWSKARKVKAEVPFPKYRNVVLEVTRDADLTAQAIARLSVAQDTLDNLGLRFVCSLPKIRGVGC</sequence>